<feature type="transmembrane region" description="Helical" evidence="10">
    <location>
        <begin position="66"/>
        <end position="87"/>
    </location>
</feature>
<dbReference type="Pfam" id="PF00771">
    <property type="entry name" value="FHIPEP"/>
    <property type="match status" value="2"/>
</dbReference>
<name>A0A857J7R5_9BURK</name>
<dbReference type="PIRSF" id="PIRSF005419">
    <property type="entry name" value="FlhA"/>
    <property type="match status" value="1"/>
</dbReference>
<dbReference type="Gene3D" id="3.40.30.60">
    <property type="entry name" value="FHIPEP family, domain 1"/>
    <property type="match status" value="1"/>
</dbReference>
<keyword evidence="12" id="KW-1185">Reference proteome</keyword>
<feature type="transmembrane region" description="Helical" evidence="10">
    <location>
        <begin position="32"/>
        <end position="54"/>
    </location>
</feature>
<feature type="transmembrane region" description="Helical" evidence="10">
    <location>
        <begin position="7"/>
        <end position="26"/>
    </location>
</feature>
<evidence type="ECO:0000313" key="12">
    <source>
        <dbReference type="Proteomes" id="UP000464787"/>
    </source>
</evidence>
<keyword evidence="7 10" id="KW-1133">Transmembrane helix</keyword>
<dbReference type="GO" id="GO:0005886">
    <property type="term" value="C:plasma membrane"/>
    <property type="evidence" value="ECO:0007669"/>
    <property type="project" value="UniProtKB-SubCell"/>
</dbReference>
<dbReference type="InterPro" id="IPR042196">
    <property type="entry name" value="FHIPEP_4"/>
</dbReference>
<organism evidence="11 12">
    <name type="scientific">Xylophilus rhododendri</name>
    <dbReference type="NCBI Taxonomy" id="2697032"/>
    <lineage>
        <taxon>Bacteria</taxon>
        <taxon>Pseudomonadati</taxon>
        <taxon>Pseudomonadota</taxon>
        <taxon>Betaproteobacteria</taxon>
        <taxon>Burkholderiales</taxon>
        <taxon>Xylophilus</taxon>
    </lineage>
</organism>
<sequence length="662" mass="70810">MKARRPFGGELATAGLVIAIVGLMILPLPPPVIDALLAVNITLSVLLLMSALYAPTAVSMSSFPSLLLFTTLLRLSLNIAATKAILLRGDAGHIIESFGNLVVGGNLLVGMTVFVIIAAVQFIVIAKGSERASEVSARFALDGLPGQQMSIDAELRAGSMTADEARRKRAMLAMESKLHGSMDGAMKFVKGDAIAALVITIINICAGITIGVSYHEMSMAVAAQKYSVLSIGDAMVSQIPSLLISVAAGVLTTRVLDTRTAKRDSLGQEVVRQLGSSTPALYMSSLLLVGFAAVPGFPYPLFLTASAGLALCAWRLQRGAAPGGEGADAETSDGRRMPSLRGYGAKGEAPSITDAAPVFASPLGLRLSEAMVPRLQPAALDDAFRVARAALEEEYGVPFPGMAVWSSQMAEGRGYDVLVQDVPVETRPLPPPGLAQLETAVATDVVAVLARNAHLFVGIQETQWMFDKLNADYPGLITEVQKVLPLQRVADVLRRLLEEQIPIRNLRSILESLVYWGPKEKDVLVLTEYVRGDLGRMIAWRAGGSARKLHAVFLQVDLEQLIRQGIKPTPTGNFLTLPPEQVAGAIEAIQRVSGEQPRDDLAIVTAMDIRRYVRRMIQQRLPWLNVFSFHELGEHLELVSAGEARLAEPPRGGGGMGAPGMR</sequence>
<protein>
    <submittedName>
        <fullName evidence="11">EscV/YscV/HrcV family type III secretion system export apparatus protein</fullName>
    </submittedName>
</protein>
<feature type="transmembrane region" description="Helical" evidence="10">
    <location>
        <begin position="234"/>
        <end position="253"/>
    </location>
</feature>
<dbReference type="GO" id="GO:0009306">
    <property type="term" value="P:protein secretion"/>
    <property type="evidence" value="ECO:0007669"/>
    <property type="project" value="InterPro"/>
</dbReference>
<evidence type="ECO:0000256" key="2">
    <source>
        <dbReference type="ARBA" id="ARBA00008835"/>
    </source>
</evidence>
<evidence type="ECO:0000256" key="1">
    <source>
        <dbReference type="ARBA" id="ARBA00004429"/>
    </source>
</evidence>
<proteinExistence type="inferred from homology"/>
<dbReference type="PANTHER" id="PTHR30161:SF2">
    <property type="entry name" value="INVASION PROTEIN INVA"/>
    <property type="match status" value="1"/>
</dbReference>
<reference evidence="11 12" key="1">
    <citation type="submission" date="2020-01" db="EMBL/GenBank/DDBJ databases">
        <title>Genome sequencing of strain KACC 21265.</title>
        <authorList>
            <person name="Heo J."/>
            <person name="Kim S.-J."/>
            <person name="Kim J.-S."/>
            <person name="Hong S.-B."/>
            <person name="Kwon S.-W."/>
        </authorList>
    </citation>
    <scope>NUCLEOTIDE SEQUENCE [LARGE SCALE GENOMIC DNA]</scope>
    <source>
        <strain evidence="11 12">KACC 21265</strain>
    </source>
</reference>
<keyword evidence="5" id="KW-0997">Cell inner membrane</keyword>
<keyword evidence="6 10" id="KW-0812">Transmembrane</keyword>
<comment type="similarity">
    <text evidence="2">Belongs to the FHIPEP (flagella/HR/invasion proteins export pore) family.</text>
</comment>
<dbReference type="InterPro" id="IPR042193">
    <property type="entry name" value="FHIPEP_3"/>
</dbReference>
<gene>
    <name evidence="11" type="ORF">GT347_19725</name>
</gene>
<dbReference type="AlphaFoldDB" id="A0A857J7R5"/>
<evidence type="ECO:0000256" key="7">
    <source>
        <dbReference type="ARBA" id="ARBA00022989"/>
    </source>
</evidence>
<dbReference type="EMBL" id="CP047650">
    <property type="protein sequence ID" value="QHJ00015.1"/>
    <property type="molecule type" value="Genomic_DNA"/>
</dbReference>
<keyword evidence="3" id="KW-0813">Transport</keyword>
<feature type="transmembrane region" description="Helical" evidence="10">
    <location>
        <begin position="107"/>
        <end position="126"/>
    </location>
</feature>
<feature type="transmembrane region" description="Helical" evidence="10">
    <location>
        <begin position="193"/>
        <end position="214"/>
    </location>
</feature>
<dbReference type="Gene3D" id="1.10.8.540">
    <property type="entry name" value="FHIPEP family, domain 3"/>
    <property type="match status" value="1"/>
</dbReference>
<dbReference type="InterPro" id="IPR001712">
    <property type="entry name" value="T3SS_FHIPEP"/>
</dbReference>
<evidence type="ECO:0000313" key="11">
    <source>
        <dbReference type="EMBL" id="QHJ00015.1"/>
    </source>
</evidence>
<keyword evidence="4" id="KW-1003">Cell membrane</keyword>
<dbReference type="PANTHER" id="PTHR30161">
    <property type="entry name" value="FLAGELLAR EXPORT PROTEIN, MEMBRANE FLHA SUBUNIT-RELATED"/>
    <property type="match status" value="1"/>
</dbReference>
<dbReference type="RefSeq" id="WP_160553825.1">
    <property type="nucleotide sequence ID" value="NZ_CP047650.1"/>
</dbReference>
<evidence type="ECO:0000256" key="10">
    <source>
        <dbReference type="SAM" id="Phobius"/>
    </source>
</evidence>
<accession>A0A857J7R5</accession>
<evidence type="ECO:0000256" key="8">
    <source>
        <dbReference type="ARBA" id="ARBA00023136"/>
    </source>
</evidence>
<dbReference type="KEGG" id="xyk:GT347_19725"/>
<dbReference type="Proteomes" id="UP000464787">
    <property type="component" value="Chromosome"/>
</dbReference>
<evidence type="ECO:0000256" key="5">
    <source>
        <dbReference type="ARBA" id="ARBA00022519"/>
    </source>
</evidence>
<evidence type="ECO:0000256" key="4">
    <source>
        <dbReference type="ARBA" id="ARBA00022475"/>
    </source>
</evidence>
<keyword evidence="8 10" id="KW-0472">Membrane</keyword>
<evidence type="ECO:0000256" key="3">
    <source>
        <dbReference type="ARBA" id="ARBA00022448"/>
    </source>
</evidence>
<comment type="subcellular location">
    <subcellularLocation>
        <location evidence="1">Cell inner membrane</location>
        <topology evidence="1">Multi-pass membrane protein</topology>
    </subcellularLocation>
</comment>
<dbReference type="InterPro" id="IPR042194">
    <property type="entry name" value="FHIPEP_1"/>
</dbReference>
<feature type="region of interest" description="Disordered" evidence="9">
    <location>
        <begin position="320"/>
        <end position="348"/>
    </location>
</feature>
<dbReference type="PRINTS" id="PR00949">
    <property type="entry name" value="TYPE3IMAPROT"/>
</dbReference>
<dbReference type="Gene3D" id="3.40.50.12790">
    <property type="entry name" value="FHIPEP family, domain 4"/>
    <property type="match status" value="1"/>
</dbReference>
<feature type="transmembrane region" description="Helical" evidence="10">
    <location>
        <begin position="274"/>
        <end position="293"/>
    </location>
</feature>
<evidence type="ECO:0000256" key="6">
    <source>
        <dbReference type="ARBA" id="ARBA00022692"/>
    </source>
</evidence>
<evidence type="ECO:0000256" key="9">
    <source>
        <dbReference type="SAM" id="MobiDB-lite"/>
    </source>
</evidence>